<reference evidence="4" key="1">
    <citation type="submission" date="2023-06" db="EMBL/GenBank/DDBJ databases">
        <title>Conoideocrella luteorostrata (Hypocreales: Clavicipitaceae), a potential biocontrol fungus for elongate hemlock scale in United States Christmas tree production areas.</title>
        <authorList>
            <person name="Barrett H."/>
            <person name="Lovett B."/>
            <person name="Macias A.M."/>
            <person name="Stajich J.E."/>
            <person name="Kasson M.T."/>
        </authorList>
    </citation>
    <scope>NUCLEOTIDE SEQUENCE</scope>
    <source>
        <strain evidence="4">ARSEF 14590</strain>
    </source>
</reference>
<feature type="compositionally biased region" description="Basic and acidic residues" evidence="2">
    <location>
        <begin position="353"/>
        <end position="364"/>
    </location>
</feature>
<dbReference type="Gene3D" id="3.40.50.1820">
    <property type="entry name" value="alpha/beta hydrolase"/>
    <property type="match status" value="1"/>
</dbReference>
<dbReference type="Proteomes" id="UP001251528">
    <property type="component" value="Unassembled WGS sequence"/>
</dbReference>
<feature type="compositionally biased region" description="Low complexity" evidence="2">
    <location>
        <begin position="593"/>
        <end position="603"/>
    </location>
</feature>
<dbReference type="SUPFAM" id="SSF53474">
    <property type="entry name" value="alpha/beta-Hydrolases"/>
    <property type="match status" value="1"/>
</dbReference>
<feature type="compositionally biased region" description="Basic and acidic residues" evidence="2">
    <location>
        <begin position="514"/>
        <end position="529"/>
    </location>
</feature>
<evidence type="ECO:0000256" key="2">
    <source>
        <dbReference type="SAM" id="MobiDB-lite"/>
    </source>
</evidence>
<dbReference type="PANTHER" id="PTHR47842:SF3">
    <property type="entry name" value="DUF676 DOMAIN-CONTAINING PROTEIN"/>
    <property type="match status" value="1"/>
</dbReference>
<evidence type="ECO:0000313" key="5">
    <source>
        <dbReference type="Proteomes" id="UP001251528"/>
    </source>
</evidence>
<dbReference type="InterPro" id="IPR029058">
    <property type="entry name" value="AB_hydrolase_fold"/>
</dbReference>
<feature type="compositionally biased region" description="Low complexity" evidence="2">
    <location>
        <begin position="231"/>
        <end position="247"/>
    </location>
</feature>
<proteinExistence type="inferred from homology"/>
<name>A0AAJ0CS49_9HYPO</name>
<gene>
    <name evidence="4" type="ORF">QQS21_004056</name>
</gene>
<feature type="compositionally biased region" description="Basic and acidic residues" evidence="2">
    <location>
        <begin position="423"/>
        <end position="439"/>
    </location>
</feature>
<dbReference type="Pfam" id="PF05057">
    <property type="entry name" value="DUF676"/>
    <property type="match status" value="1"/>
</dbReference>
<evidence type="ECO:0000256" key="1">
    <source>
        <dbReference type="ARBA" id="ARBA00007920"/>
    </source>
</evidence>
<dbReference type="EMBL" id="JASWJB010000057">
    <property type="protein sequence ID" value="KAK2603771.1"/>
    <property type="molecule type" value="Genomic_DNA"/>
</dbReference>
<feature type="region of interest" description="Disordered" evidence="2">
    <location>
        <begin position="399"/>
        <end position="620"/>
    </location>
</feature>
<dbReference type="PANTHER" id="PTHR47842">
    <property type="entry name" value="EXPRESSED PROTEIN"/>
    <property type="match status" value="1"/>
</dbReference>
<comment type="caution">
    <text evidence="4">The sequence shown here is derived from an EMBL/GenBank/DDBJ whole genome shotgun (WGS) entry which is preliminary data.</text>
</comment>
<evidence type="ECO:0000259" key="3">
    <source>
        <dbReference type="Pfam" id="PF05057"/>
    </source>
</evidence>
<dbReference type="AlphaFoldDB" id="A0AAJ0CS49"/>
<keyword evidence="5" id="KW-1185">Reference proteome</keyword>
<feature type="compositionally biased region" description="Polar residues" evidence="2">
    <location>
        <begin position="212"/>
        <end position="229"/>
    </location>
</feature>
<feature type="compositionally biased region" description="Basic and acidic residues" evidence="2">
    <location>
        <begin position="537"/>
        <end position="552"/>
    </location>
</feature>
<feature type="domain" description="DUF676" evidence="3">
    <location>
        <begin position="63"/>
        <end position="180"/>
    </location>
</feature>
<dbReference type="InterPro" id="IPR007751">
    <property type="entry name" value="DUF676_lipase-like"/>
</dbReference>
<feature type="compositionally biased region" description="Basic and acidic residues" evidence="2">
    <location>
        <begin position="560"/>
        <end position="592"/>
    </location>
</feature>
<comment type="similarity">
    <text evidence="1">Belongs to the putative lipase ROG1 family.</text>
</comment>
<accession>A0AAJ0CS49</accession>
<feature type="region of interest" description="Disordered" evidence="2">
    <location>
        <begin position="348"/>
        <end position="385"/>
    </location>
</feature>
<organism evidence="4 5">
    <name type="scientific">Conoideocrella luteorostrata</name>
    <dbReference type="NCBI Taxonomy" id="1105319"/>
    <lineage>
        <taxon>Eukaryota</taxon>
        <taxon>Fungi</taxon>
        <taxon>Dikarya</taxon>
        <taxon>Ascomycota</taxon>
        <taxon>Pezizomycotina</taxon>
        <taxon>Sordariomycetes</taxon>
        <taxon>Hypocreomycetidae</taxon>
        <taxon>Hypocreales</taxon>
        <taxon>Clavicipitaceae</taxon>
        <taxon>Conoideocrella</taxon>
    </lineage>
</organism>
<sequence>MASNFQPPPLPPRLSSEISSPASTPFLLSPNNISLALHSTDPRTSSTQSLVPSISESETRRKLLLVYIHGFYGNDQSFRSFPSHVHTLLGSLLEETHAIHSKIYPRYKTYKAIEVARDNFSTWLEPHESPETDVILVGHSMGGLLAAEVILMPNRNPYKQQPFKHRILGTIAMDSPFLGLHPGIVVSGIASLFQPSPKLEDVHQQHGGVQQELGSMSTIDRLPSTSSGADSIYTESSSPTSLSRQSTDPYFDPPYYNDTPFREKPFVKRLMNFTAKHRREGLINAVGNHISSHLEFGGCLADYRGLRIRYNKLRALEDIDEIQLMADGHPAGAYGRVRFVNYYTLSPGRPKPPKPEMEESKESAEIPQNADESQQAEPSEVEDSPEVMYNTSCMESEIPANQPKENAGPGESSAASKATTEPARNDDKKSDQDTSKDAVENINQAHLMSTDEDSAAHPLPNISQLSMQNLDPIPLAEHTPEPCKAQTQTISDGIDLPPIPEPPEKPILPDLDQLTDKDAKKQAEKESRRLQKAYDQTIKDRNKAIQEREKLIEKRRKKVLKEAEKKVKDEGKESIKREKEEKKRVSRDEAEATRQAARAASASMISDTAAQDAETGKKKKLKKFCAVPSKKNGVRDSTWPDVYMEGMDEVGAHCGLFLSGPHYDKLVGDVGMRIAGWVHEDLTKRAILNAS</sequence>
<evidence type="ECO:0000313" key="4">
    <source>
        <dbReference type="EMBL" id="KAK2603771.1"/>
    </source>
</evidence>
<feature type="region of interest" description="Disordered" evidence="2">
    <location>
        <begin position="200"/>
        <end position="250"/>
    </location>
</feature>
<protein>
    <recommendedName>
        <fullName evidence="3">DUF676 domain-containing protein</fullName>
    </recommendedName>
</protein>